<comment type="caution">
    <text evidence="9">The sequence shown here is derived from an EMBL/GenBank/DDBJ whole genome shotgun (WGS) entry which is preliminary data.</text>
</comment>
<gene>
    <name evidence="9" type="ORF">LDJ79_23205</name>
</gene>
<feature type="domain" description="Response regulatory" evidence="8">
    <location>
        <begin position="17"/>
        <end position="131"/>
    </location>
</feature>
<keyword evidence="4" id="KW-0238">DNA-binding</keyword>
<dbReference type="InterPro" id="IPR025943">
    <property type="entry name" value="Sigma_54_int_dom_ATP-bd_2"/>
</dbReference>
<dbReference type="Pfam" id="PF25601">
    <property type="entry name" value="AAA_lid_14"/>
    <property type="match status" value="1"/>
</dbReference>
<organism evidence="9 10">
    <name type="scientific">Vibrio tritonius</name>
    <dbReference type="NCBI Taxonomy" id="1435069"/>
    <lineage>
        <taxon>Bacteria</taxon>
        <taxon>Pseudomonadati</taxon>
        <taxon>Pseudomonadota</taxon>
        <taxon>Gammaproteobacteria</taxon>
        <taxon>Vibrionales</taxon>
        <taxon>Vibrionaceae</taxon>
        <taxon>Vibrio</taxon>
    </lineage>
</organism>
<dbReference type="CDD" id="cd00156">
    <property type="entry name" value="REC"/>
    <property type="match status" value="1"/>
</dbReference>
<evidence type="ECO:0000256" key="2">
    <source>
        <dbReference type="ARBA" id="ARBA00022840"/>
    </source>
</evidence>
<keyword evidence="2" id="KW-0067">ATP-binding</keyword>
<evidence type="ECO:0000259" key="8">
    <source>
        <dbReference type="PROSITE" id="PS50110"/>
    </source>
</evidence>
<dbReference type="InterPro" id="IPR025944">
    <property type="entry name" value="Sigma_54_int_dom_CS"/>
</dbReference>
<dbReference type="Proteomes" id="UP001199044">
    <property type="component" value="Unassembled WGS sequence"/>
</dbReference>
<dbReference type="SMART" id="SM00448">
    <property type="entry name" value="REC"/>
    <property type="match status" value="1"/>
</dbReference>
<dbReference type="InterPro" id="IPR011006">
    <property type="entry name" value="CheY-like_superfamily"/>
</dbReference>
<protein>
    <submittedName>
        <fullName evidence="9">Sigma-54 dependent transcriptional regulator</fullName>
    </submittedName>
</protein>
<dbReference type="InterPro" id="IPR009057">
    <property type="entry name" value="Homeodomain-like_sf"/>
</dbReference>
<evidence type="ECO:0000256" key="6">
    <source>
        <dbReference type="PROSITE-ProRule" id="PRU00169"/>
    </source>
</evidence>
<dbReference type="SUPFAM" id="SSF46689">
    <property type="entry name" value="Homeodomain-like"/>
    <property type="match status" value="1"/>
</dbReference>
<dbReference type="InterPro" id="IPR058031">
    <property type="entry name" value="AAA_lid_NorR"/>
</dbReference>
<keyword evidence="6" id="KW-0597">Phosphoprotein</keyword>
<evidence type="ECO:0000256" key="4">
    <source>
        <dbReference type="ARBA" id="ARBA00023125"/>
    </source>
</evidence>
<keyword evidence="5" id="KW-0804">Transcription</keyword>
<dbReference type="PANTHER" id="PTHR32071">
    <property type="entry name" value="TRANSCRIPTIONAL REGULATORY PROTEIN"/>
    <property type="match status" value="1"/>
</dbReference>
<feature type="modified residue" description="4-aspartylphosphate" evidence="6">
    <location>
        <position position="66"/>
    </location>
</feature>
<dbReference type="SUPFAM" id="SSF52172">
    <property type="entry name" value="CheY-like"/>
    <property type="match status" value="1"/>
</dbReference>
<dbReference type="EMBL" id="JAIWIU010000239">
    <property type="protein sequence ID" value="MCA2019037.1"/>
    <property type="molecule type" value="Genomic_DNA"/>
</dbReference>
<evidence type="ECO:0000259" key="7">
    <source>
        <dbReference type="PROSITE" id="PS50045"/>
    </source>
</evidence>
<proteinExistence type="predicted"/>
<keyword evidence="1" id="KW-0547">Nucleotide-binding</keyword>
<dbReference type="Pfam" id="PF00158">
    <property type="entry name" value="Sigma54_activat"/>
    <property type="match status" value="1"/>
</dbReference>
<name>A0ABS7YTL9_9VIBR</name>
<dbReference type="InterPro" id="IPR027417">
    <property type="entry name" value="P-loop_NTPase"/>
</dbReference>
<dbReference type="PANTHER" id="PTHR32071:SF91">
    <property type="entry name" value="TUNGSTATE-RESPONSIVE TWO COMPONENT SIGMA54-DEPENDENT SIGNAL TRANSDUCTION SYSTEM RESPONSE REGULATOR FIS FAMILY"/>
    <property type="match status" value="1"/>
</dbReference>
<dbReference type="Gene3D" id="3.40.50.2300">
    <property type="match status" value="1"/>
</dbReference>
<dbReference type="PROSITE" id="PS00676">
    <property type="entry name" value="SIGMA54_INTERACT_2"/>
    <property type="match status" value="1"/>
</dbReference>
<dbReference type="InterPro" id="IPR002078">
    <property type="entry name" value="Sigma_54_int"/>
</dbReference>
<dbReference type="CDD" id="cd00009">
    <property type="entry name" value="AAA"/>
    <property type="match status" value="1"/>
</dbReference>
<dbReference type="PROSITE" id="PS50110">
    <property type="entry name" value="RESPONSE_REGULATORY"/>
    <property type="match status" value="1"/>
</dbReference>
<dbReference type="Gene3D" id="1.10.10.60">
    <property type="entry name" value="Homeodomain-like"/>
    <property type="match status" value="1"/>
</dbReference>
<dbReference type="InterPro" id="IPR003593">
    <property type="entry name" value="AAA+_ATPase"/>
</dbReference>
<evidence type="ECO:0000256" key="5">
    <source>
        <dbReference type="ARBA" id="ARBA00023163"/>
    </source>
</evidence>
<dbReference type="RefSeq" id="WP_068715964.1">
    <property type="nucleotide sequence ID" value="NZ_AP014635.1"/>
</dbReference>
<reference evidence="10" key="1">
    <citation type="submission" date="2023-07" db="EMBL/GenBank/DDBJ databases">
        <title>Molecular identification of indigenous halophilic bacteria isolated from red sea cost, biodegradation of synthetic dyes and assessment of degraded metabolite toxicity.</title>
        <authorList>
            <person name="Chaieb K."/>
            <person name="Altayb H.N."/>
        </authorList>
    </citation>
    <scope>NUCLEOTIDE SEQUENCE [LARGE SCALE GENOMIC DNA]</scope>
    <source>
        <strain evidence="10">K20</strain>
    </source>
</reference>
<evidence type="ECO:0000256" key="3">
    <source>
        <dbReference type="ARBA" id="ARBA00023015"/>
    </source>
</evidence>
<dbReference type="SMART" id="SM00382">
    <property type="entry name" value="AAA"/>
    <property type="match status" value="1"/>
</dbReference>
<dbReference type="InterPro" id="IPR002197">
    <property type="entry name" value="HTH_Fis"/>
</dbReference>
<dbReference type="InterPro" id="IPR001789">
    <property type="entry name" value="Sig_transdc_resp-reg_receiver"/>
</dbReference>
<accession>A0ABS7YTL9</accession>
<keyword evidence="10" id="KW-1185">Reference proteome</keyword>
<dbReference type="PROSITE" id="PS00688">
    <property type="entry name" value="SIGMA54_INTERACT_3"/>
    <property type="match status" value="1"/>
</dbReference>
<dbReference type="Gene3D" id="1.10.8.60">
    <property type="match status" value="1"/>
</dbReference>
<evidence type="ECO:0000313" key="10">
    <source>
        <dbReference type="Proteomes" id="UP001199044"/>
    </source>
</evidence>
<evidence type="ECO:0000256" key="1">
    <source>
        <dbReference type="ARBA" id="ARBA00022741"/>
    </source>
</evidence>
<dbReference type="PROSITE" id="PS50045">
    <property type="entry name" value="SIGMA54_INTERACT_4"/>
    <property type="match status" value="1"/>
</dbReference>
<feature type="domain" description="Sigma-54 factor interaction" evidence="7">
    <location>
        <begin position="155"/>
        <end position="383"/>
    </location>
</feature>
<sequence>MSLGTETKHLPLYHAFSVLVIHGESDELGGLLRTLDTWFTTVDCAETCLQARKQAHQNHYDLVLVDVGLFTSEPSLLEELSHWHQNRSDVLLLVHQNELDLAIAAFRHGLFDFVLNPVHPEQMAHTVRRFMDKRLKERRLCALQRDFSRHSSTQMIGQSEKTKLLRQHIEQYAPSKASVMIEGQPGTGKELIARELHEHSHRIGPFVPFSCTKSSPETIEKDLFGEVITLENGSRKFNEGVFKVANGGTIYLDEVAHLPMRIQELLLSMLEERTIKPVGAKYEFPIDVRVIAATNQNLNVLVQQGKFRSDLLYRLSVLKIEVAPLKERKTDLKELVPFLANRLCHDLCLPLPRWTDEDIAIIRDYEWPGNVRELRNLIENCILLGKSPSEYWRNRNHINSGTPITVTVSHGNQIPYYDEKPAQVKQEGYPNSWTLRKVERCHIEQVVLFHDGNKSAAARALAVSRKTLERKYKEWDSSDDDSRYTE</sequence>
<keyword evidence="3" id="KW-0805">Transcription regulation</keyword>
<dbReference type="Gene3D" id="3.40.50.300">
    <property type="entry name" value="P-loop containing nucleotide triphosphate hydrolases"/>
    <property type="match status" value="1"/>
</dbReference>
<evidence type="ECO:0000313" key="9">
    <source>
        <dbReference type="EMBL" id="MCA2019037.1"/>
    </source>
</evidence>
<dbReference type="SUPFAM" id="SSF52540">
    <property type="entry name" value="P-loop containing nucleoside triphosphate hydrolases"/>
    <property type="match status" value="1"/>
</dbReference>
<dbReference type="Pfam" id="PF02954">
    <property type="entry name" value="HTH_8"/>
    <property type="match status" value="1"/>
</dbReference>